<dbReference type="AlphaFoldDB" id="A0A3C1KRW4"/>
<evidence type="ECO:0000313" key="3">
    <source>
        <dbReference type="EMBL" id="HAN29084.1"/>
    </source>
</evidence>
<keyword evidence="1" id="KW-0443">Lipid metabolism</keyword>
<evidence type="ECO:0000256" key="1">
    <source>
        <dbReference type="ARBA" id="ARBA00023098"/>
    </source>
</evidence>
<dbReference type="Pfam" id="PF01734">
    <property type="entry name" value="Patatin"/>
    <property type="match status" value="1"/>
</dbReference>
<dbReference type="GO" id="GO:0006629">
    <property type="term" value="P:lipid metabolic process"/>
    <property type="evidence" value="ECO:0007669"/>
    <property type="project" value="UniProtKB-KW"/>
</dbReference>
<accession>A0A3C1KRW4</accession>
<dbReference type="SUPFAM" id="SSF52151">
    <property type="entry name" value="FabD/lysophospholipase-like"/>
    <property type="match status" value="1"/>
</dbReference>
<comment type="caution">
    <text evidence="3">The sequence shown here is derived from an EMBL/GenBank/DDBJ whole genome shotgun (WGS) entry which is preliminary data.</text>
</comment>
<keyword evidence="3" id="KW-0378">Hydrolase</keyword>
<dbReference type="Proteomes" id="UP000259273">
    <property type="component" value="Unassembled WGS sequence"/>
</dbReference>
<feature type="domain" description="PNPLA" evidence="2">
    <location>
        <begin position="78"/>
        <end position="265"/>
    </location>
</feature>
<gene>
    <name evidence="3" type="ORF">DCP75_15465</name>
</gene>
<organism evidence="3 4">
    <name type="scientific">Haliea salexigens</name>
    <dbReference type="NCBI Taxonomy" id="287487"/>
    <lineage>
        <taxon>Bacteria</taxon>
        <taxon>Pseudomonadati</taxon>
        <taxon>Pseudomonadota</taxon>
        <taxon>Gammaproteobacteria</taxon>
        <taxon>Cellvibrionales</taxon>
        <taxon>Halieaceae</taxon>
        <taxon>Haliea</taxon>
    </lineage>
</organism>
<dbReference type="EMBL" id="DMND01000210">
    <property type="protein sequence ID" value="HAN29084.1"/>
    <property type="molecule type" value="Genomic_DNA"/>
</dbReference>
<protein>
    <submittedName>
        <fullName evidence="3">Alpha/beta hydrolase</fullName>
    </submittedName>
</protein>
<dbReference type="GO" id="GO:0016787">
    <property type="term" value="F:hydrolase activity"/>
    <property type="evidence" value="ECO:0007669"/>
    <property type="project" value="UniProtKB-KW"/>
</dbReference>
<reference evidence="3 4" key="1">
    <citation type="journal article" date="2018" name="Nat. Biotechnol.">
        <title>A standardized bacterial taxonomy based on genome phylogeny substantially revises the tree of life.</title>
        <authorList>
            <person name="Parks D.H."/>
            <person name="Chuvochina M."/>
            <person name="Waite D.W."/>
            <person name="Rinke C."/>
            <person name="Skarshewski A."/>
            <person name="Chaumeil P.A."/>
            <person name="Hugenholtz P."/>
        </authorList>
    </citation>
    <scope>NUCLEOTIDE SEQUENCE [LARGE SCALE GENOMIC DNA]</scope>
    <source>
        <strain evidence="3">UBA9158</strain>
    </source>
</reference>
<dbReference type="InterPro" id="IPR002641">
    <property type="entry name" value="PNPLA_dom"/>
</dbReference>
<evidence type="ECO:0000259" key="2">
    <source>
        <dbReference type="Pfam" id="PF01734"/>
    </source>
</evidence>
<evidence type="ECO:0000313" key="4">
    <source>
        <dbReference type="Proteomes" id="UP000259273"/>
    </source>
</evidence>
<sequence length="377" mass="40643">MPRTSGAPTRNGPGVRRGRCALNAKRSLAVYLGRRAAQRLREDGWHPDHFSLLLGASGGPKWLVLGQLDRVLFGDFLQRGQRPLSLLGSSIGSWRHACLAQADPVAALERFQQAYLEQAYSARPPPEEISAASAQILAALLGAEGSTALASHPRWRTHIVTARGRGPAGARQPALLGAAMGAAALGNSVHRRLLGASFQRVVFHSGEQPAPQLSLPDFNTPYTPLRPATVALVLQASGSIPFVLAGERNIAGAPAGHYWDGGIIDYHFDLRDYRGTGLILYPHFRASLTPGWFDKFLPWRRSGLDALDDLVLLCPTPEFVASLPGGKIPDRRDFTRLSTAARVTVWRDCIARSEALAEEFQALLAGPDPLAGATLLN</sequence>
<dbReference type="InterPro" id="IPR016035">
    <property type="entry name" value="Acyl_Trfase/lysoPLipase"/>
</dbReference>
<name>A0A3C1KRW4_9GAMM</name>
<proteinExistence type="predicted"/>
<dbReference type="STRING" id="1121937.GCA_000423125_01933"/>